<dbReference type="OrthoDB" id="10261433at2759"/>
<dbReference type="Proteomes" id="UP000054144">
    <property type="component" value="Unassembled WGS sequence"/>
</dbReference>
<dbReference type="PIRSF" id="PIRSF000521">
    <property type="entry name" value="Transaminase_4ab_Lys_Orn"/>
    <property type="match status" value="1"/>
</dbReference>
<gene>
    <name evidence="5" type="ORF">FISHEDRAFT_48036</name>
</gene>
<dbReference type="GO" id="GO:0030170">
    <property type="term" value="F:pyridoxal phosphate binding"/>
    <property type="evidence" value="ECO:0007669"/>
    <property type="project" value="InterPro"/>
</dbReference>
<evidence type="ECO:0000256" key="1">
    <source>
        <dbReference type="ARBA" id="ARBA00001933"/>
    </source>
</evidence>
<dbReference type="PANTHER" id="PTHR45688:SF13">
    <property type="entry name" value="ALANINE--GLYOXYLATE AMINOTRANSFERASE 2-LIKE"/>
    <property type="match status" value="1"/>
</dbReference>
<keyword evidence="6" id="KW-1185">Reference proteome</keyword>
<keyword evidence="3 4" id="KW-0663">Pyridoxal phosphate</keyword>
<accession>A0A0D7A544</accession>
<keyword evidence="5" id="KW-0032">Aminotransferase</keyword>
<dbReference type="InterPro" id="IPR015421">
    <property type="entry name" value="PyrdxlP-dep_Trfase_major"/>
</dbReference>
<evidence type="ECO:0000256" key="2">
    <source>
        <dbReference type="ARBA" id="ARBA00008954"/>
    </source>
</evidence>
<protein>
    <submittedName>
        <fullName evidence="5">Aminotransferase class-III</fullName>
    </submittedName>
</protein>
<dbReference type="PANTHER" id="PTHR45688">
    <property type="match status" value="1"/>
</dbReference>
<evidence type="ECO:0000313" key="6">
    <source>
        <dbReference type="Proteomes" id="UP000054144"/>
    </source>
</evidence>
<dbReference type="FunFam" id="3.40.640.10:FF:000004">
    <property type="entry name" value="Acetylornithine aminotransferase"/>
    <property type="match status" value="1"/>
</dbReference>
<keyword evidence="5" id="KW-0808">Transferase</keyword>
<dbReference type="PROSITE" id="PS00600">
    <property type="entry name" value="AA_TRANSFER_CLASS_3"/>
    <property type="match status" value="1"/>
</dbReference>
<comment type="similarity">
    <text evidence="2 4">Belongs to the class-III pyridoxal-phosphate-dependent aminotransferase family.</text>
</comment>
<evidence type="ECO:0000256" key="4">
    <source>
        <dbReference type="RuleBase" id="RU003560"/>
    </source>
</evidence>
<dbReference type="Gene3D" id="3.90.1150.10">
    <property type="entry name" value="Aspartate Aminotransferase, domain 1"/>
    <property type="match status" value="1"/>
</dbReference>
<sequence>MSSTKTADSAFWEAANDHLIRYGGNFLPLIIERAKGVYMYDADGAPIIDFTSGQMSSVLGHGHPEIVATIHEYADKLDHLFSGMLSRPVVELAKRLTDLMPEGLDKVQLLSTGGESNECALRIAKLYTGKFEIVGLSSSWHGVTQGAASTTYQTTRRNYGPAAPGSLVLPAPNAFRSPFRHPDGSYDWKTELDYGFSLIDAQSVGSLAAVIVEPILSSGGVIVLPPGYLLRLKEHCVRRGMLLIVDEAQTGMGRTGKLWAFEHDGVVPDILTLSKTLGAGLPLSATITSKHIEETIYARGFSFYTTHVSDPMPAAVGLKVLDIVLRDKLPAKAEHLGNMFQDFLRGLQAKYQCIGDVRGQGLMVGLEIVKDRVSREPDEELGILLGDKMLELGLSANVMRLKGTGSVFRMAPPLTITEDETKQGLEIIEKAFEACVKV</sequence>
<dbReference type="CDD" id="cd00610">
    <property type="entry name" value="OAT_like"/>
    <property type="match status" value="1"/>
</dbReference>
<dbReference type="InterPro" id="IPR015424">
    <property type="entry name" value="PyrdxlP-dep_Trfase"/>
</dbReference>
<dbReference type="SUPFAM" id="SSF53383">
    <property type="entry name" value="PLP-dependent transferases"/>
    <property type="match status" value="1"/>
</dbReference>
<name>A0A0D7A544_9AGAR</name>
<dbReference type="InterPro" id="IPR049704">
    <property type="entry name" value="Aminotrans_3_PPA_site"/>
</dbReference>
<reference evidence="5 6" key="1">
    <citation type="journal article" date="2015" name="Fungal Genet. Biol.">
        <title>Evolution of novel wood decay mechanisms in Agaricales revealed by the genome sequences of Fistulina hepatica and Cylindrobasidium torrendii.</title>
        <authorList>
            <person name="Floudas D."/>
            <person name="Held B.W."/>
            <person name="Riley R."/>
            <person name="Nagy L.G."/>
            <person name="Koehler G."/>
            <person name="Ransdell A.S."/>
            <person name="Younus H."/>
            <person name="Chow J."/>
            <person name="Chiniquy J."/>
            <person name="Lipzen A."/>
            <person name="Tritt A."/>
            <person name="Sun H."/>
            <person name="Haridas S."/>
            <person name="LaButti K."/>
            <person name="Ohm R.A."/>
            <person name="Kues U."/>
            <person name="Blanchette R.A."/>
            <person name="Grigoriev I.V."/>
            <person name="Minto R.E."/>
            <person name="Hibbett D.S."/>
        </authorList>
    </citation>
    <scope>NUCLEOTIDE SEQUENCE [LARGE SCALE GENOMIC DNA]</scope>
    <source>
        <strain evidence="5 6">ATCC 64428</strain>
    </source>
</reference>
<evidence type="ECO:0000313" key="5">
    <source>
        <dbReference type="EMBL" id="KIY46152.1"/>
    </source>
</evidence>
<evidence type="ECO:0000256" key="3">
    <source>
        <dbReference type="ARBA" id="ARBA00022898"/>
    </source>
</evidence>
<dbReference type="GO" id="GO:0008483">
    <property type="term" value="F:transaminase activity"/>
    <property type="evidence" value="ECO:0007669"/>
    <property type="project" value="UniProtKB-KW"/>
</dbReference>
<comment type="cofactor">
    <cofactor evidence="1">
        <name>pyridoxal 5'-phosphate</name>
        <dbReference type="ChEBI" id="CHEBI:597326"/>
    </cofactor>
</comment>
<dbReference type="AlphaFoldDB" id="A0A0D7A544"/>
<dbReference type="InterPro" id="IPR005814">
    <property type="entry name" value="Aminotrans_3"/>
</dbReference>
<dbReference type="EMBL" id="KN882043">
    <property type="protein sequence ID" value="KIY46152.1"/>
    <property type="molecule type" value="Genomic_DNA"/>
</dbReference>
<dbReference type="Pfam" id="PF00202">
    <property type="entry name" value="Aminotran_3"/>
    <property type="match status" value="1"/>
</dbReference>
<organism evidence="5 6">
    <name type="scientific">Fistulina hepatica ATCC 64428</name>
    <dbReference type="NCBI Taxonomy" id="1128425"/>
    <lineage>
        <taxon>Eukaryota</taxon>
        <taxon>Fungi</taxon>
        <taxon>Dikarya</taxon>
        <taxon>Basidiomycota</taxon>
        <taxon>Agaricomycotina</taxon>
        <taxon>Agaricomycetes</taxon>
        <taxon>Agaricomycetidae</taxon>
        <taxon>Agaricales</taxon>
        <taxon>Fistulinaceae</taxon>
        <taxon>Fistulina</taxon>
    </lineage>
</organism>
<dbReference type="Gene3D" id="3.40.640.10">
    <property type="entry name" value="Type I PLP-dependent aspartate aminotransferase-like (Major domain)"/>
    <property type="match status" value="1"/>
</dbReference>
<proteinExistence type="inferred from homology"/>
<dbReference type="GO" id="GO:0005739">
    <property type="term" value="C:mitochondrion"/>
    <property type="evidence" value="ECO:0007669"/>
    <property type="project" value="TreeGrafter"/>
</dbReference>
<dbReference type="InterPro" id="IPR015422">
    <property type="entry name" value="PyrdxlP-dep_Trfase_small"/>
</dbReference>